<feature type="compositionally biased region" description="Acidic residues" evidence="7">
    <location>
        <begin position="181"/>
        <end position="206"/>
    </location>
</feature>
<evidence type="ECO:0000313" key="9">
    <source>
        <dbReference type="EMBL" id="CAH1273303.1"/>
    </source>
</evidence>
<organism evidence="9 10">
    <name type="scientific">Branchiostoma lanceolatum</name>
    <name type="common">Common lancelet</name>
    <name type="synonym">Amphioxus lanceolatum</name>
    <dbReference type="NCBI Taxonomy" id="7740"/>
    <lineage>
        <taxon>Eukaryota</taxon>
        <taxon>Metazoa</taxon>
        <taxon>Chordata</taxon>
        <taxon>Cephalochordata</taxon>
        <taxon>Leptocardii</taxon>
        <taxon>Amphioxiformes</taxon>
        <taxon>Branchiostomatidae</taxon>
        <taxon>Branchiostoma</taxon>
    </lineage>
</organism>
<dbReference type="GO" id="GO:0000226">
    <property type="term" value="P:microtubule cytoskeleton organization"/>
    <property type="evidence" value="ECO:0007669"/>
    <property type="project" value="TreeGrafter"/>
</dbReference>
<evidence type="ECO:0000256" key="1">
    <source>
        <dbReference type="ARBA" id="ARBA00012513"/>
    </source>
</evidence>
<proteinExistence type="predicted"/>
<keyword evidence="4" id="KW-0547">Nucleotide-binding</keyword>
<feature type="compositionally biased region" description="Polar residues" evidence="7">
    <location>
        <begin position="347"/>
        <end position="365"/>
    </location>
</feature>
<dbReference type="InterPro" id="IPR011009">
    <property type="entry name" value="Kinase-like_dom_sf"/>
</dbReference>
<protein>
    <recommendedName>
        <fullName evidence="1">non-specific serine/threonine protein kinase</fullName>
        <ecNumber evidence="1">2.7.11.1</ecNumber>
    </recommendedName>
</protein>
<feature type="domain" description="Protein kinase" evidence="8">
    <location>
        <begin position="507"/>
        <end position="764"/>
    </location>
</feature>
<dbReference type="GO" id="GO:0005737">
    <property type="term" value="C:cytoplasm"/>
    <property type="evidence" value="ECO:0007669"/>
    <property type="project" value="TreeGrafter"/>
</dbReference>
<evidence type="ECO:0000256" key="3">
    <source>
        <dbReference type="ARBA" id="ARBA00022679"/>
    </source>
</evidence>
<dbReference type="Proteomes" id="UP000838412">
    <property type="component" value="Chromosome 9"/>
</dbReference>
<reference evidence="9" key="1">
    <citation type="submission" date="2022-01" db="EMBL/GenBank/DDBJ databases">
        <authorList>
            <person name="Braso-Vives M."/>
        </authorList>
    </citation>
    <scope>NUCLEOTIDE SEQUENCE</scope>
</reference>
<keyword evidence="2" id="KW-0723">Serine/threonine-protein kinase</keyword>
<evidence type="ECO:0000256" key="7">
    <source>
        <dbReference type="SAM" id="MobiDB-lite"/>
    </source>
</evidence>
<dbReference type="Pfam" id="PF00069">
    <property type="entry name" value="Pkinase"/>
    <property type="match status" value="1"/>
</dbReference>
<dbReference type="InterPro" id="IPR000719">
    <property type="entry name" value="Prot_kinase_dom"/>
</dbReference>
<evidence type="ECO:0000256" key="2">
    <source>
        <dbReference type="ARBA" id="ARBA00022527"/>
    </source>
</evidence>
<dbReference type="Gene3D" id="1.10.510.10">
    <property type="entry name" value="Transferase(Phosphotransferase) domain 1"/>
    <property type="match status" value="1"/>
</dbReference>
<dbReference type="SUPFAM" id="SSF56112">
    <property type="entry name" value="Protein kinase-like (PK-like)"/>
    <property type="match status" value="1"/>
</dbReference>
<feature type="compositionally biased region" description="Basic and acidic residues" evidence="7">
    <location>
        <begin position="264"/>
        <end position="274"/>
    </location>
</feature>
<dbReference type="PANTHER" id="PTHR24346">
    <property type="entry name" value="MAP/MICROTUBULE AFFINITY-REGULATING KINASE"/>
    <property type="match status" value="1"/>
</dbReference>
<dbReference type="PANTHER" id="PTHR24346:SF42">
    <property type="entry name" value="SERINE_THREONINE-PROTEIN KINASE SIK3"/>
    <property type="match status" value="1"/>
</dbReference>
<feature type="region of interest" description="Disordered" evidence="7">
    <location>
        <begin position="175"/>
        <end position="483"/>
    </location>
</feature>
<evidence type="ECO:0000256" key="4">
    <source>
        <dbReference type="ARBA" id="ARBA00022741"/>
    </source>
</evidence>
<gene>
    <name evidence="9" type="primary">TSSK1B</name>
    <name evidence="9" type="ORF">BLAG_LOCUS24680</name>
</gene>
<keyword evidence="5" id="KW-0418">Kinase</keyword>
<feature type="compositionally biased region" description="Basic and acidic residues" evidence="7">
    <location>
        <begin position="128"/>
        <end position="138"/>
    </location>
</feature>
<feature type="compositionally biased region" description="Basic residues" evidence="7">
    <location>
        <begin position="440"/>
        <end position="454"/>
    </location>
</feature>
<accession>A0A8K0ACA3</accession>
<dbReference type="EMBL" id="OV696694">
    <property type="protein sequence ID" value="CAH1273303.1"/>
    <property type="molecule type" value="Genomic_DNA"/>
</dbReference>
<keyword evidence="3" id="KW-0808">Transferase</keyword>
<name>A0A8K0ACA3_BRALA</name>
<keyword evidence="10" id="KW-1185">Reference proteome</keyword>
<dbReference type="PROSITE" id="PS50011">
    <property type="entry name" value="PROTEIN_KINASE_DOM"/>
    <property type="match status" value="1"/>
</dbReference>
<evidence type="ECO:0000256" key="6">
    <source>
        <dbReference type="ARBA" id="ARBA00022840"/>
    </source>
</evidence>
<dbReference type="OrthoDB" id="1668230at2759"/>
<feature type="compositionally biased region" description="Polar residues" evidence="7">
    <location>
        <begin position="275"/>
        <end position="290"/>
    </location>
</feature>
<evidence type="ECO:0000256" key="5">
    <source>
        <dbReference type="ARBA" id="ARBA00022777"/>
    </source>
</evidence>
<evidence type="ECO:0000313" key="10">
    <source>
        <dbReference type="Proteomes" id="UP000838412"/>
    </source>
</evidence>
<dbReference type="GO" id="GO:0050321">
    <property type="term" value="F:tau-protein kinase activity"/>
    <property type="evidence" value="ECO:0007669"/>
    <property type="project" value="TreeGrafter"/>
</dbReference>
<dbReference type="EC" id="2.7.11.1" evidence="1"/>
<dbReference type="GO" id="GO:0005524">
    <property type="term" value="F:ATP binding"/>
    <property type="evidence" value="ECO:0007669"/>
    <property type="project" value="UniProtKB-KW"/>
</dbReference>
<evidence type="ECO:0000259" key="8">
    <source>
        <dbReference type="PROSITE" id="PS50011"/>
    </source>
</evidence>
<feature type="region of interest" description="Disordered" evidence="7">
    <location>
        <begin position="111"/>
        <end position="138"/>
    </location>
</feature>
<keyword evidence="6" id="KW-0067">ATP-binding</keyword>
<sequence length="767" mass="86415">MFSYKLELVRVDFTSHPDQRWGPDSPSDVPVDGGSYRLVPVKRQEDPLGMVTSARQVSSYDLERTDNMQRAYRLNQREQIILDLQVHHLDTQAGSSVCGINKEIRMLKGALRQTKRSTGSSADVLESSARERQEAAPEPRRIMLYGSWVGERSFRNRSTLQSELMRNAARMRRRYERGHVEEDEEEEEGEEETKEGEEKEEKEDEAQDKTTDVAHLRHKLEKSRIHFGWTDGQHTARPRTSSGLSSSVDGSHREQVRGASSDIYSHDSHEEFSDSRPSTRGTWSFLTDTTKGGKKSHSSYPSNRAKKPSNLDWSFPAKPRKACPKSKEGRPTSAKSKSRSAEKEKTPSSSRGAGTHTSGGASKAQNGDRKTKNATKQTTTGSVPKEKTDSTPRGRRRQSKFPRTTSTGKITKARRRSSLSPSGAKIEELLISPGGSSSSSKKKTPPSHNLRKRLSLIAEESRESISTRRSSRSATSSATGETDCLETQDVSLRDSLRENGFVLKALLKKGDAIAPERGGNVYLAHAVKLLPSRDVALKILRRDFAPRTRRQFFLPQEYYICRELSRKAAHPNIVEFHTPLLVLGSRVCFPMERYAGGDLLELLYREKTLPEAELRGYFSQALDAVQYLHSKEIAHLNLKCEHFLLDGGGNVRLCGFGWATKFDPGRLEEDIYCQTVGYTPPEVVRRHPYDPTKADVFALGATLYILCTGKFPNPKLLDLMGKGPPNFPRHPEVSAELKELIRAMMEADWSRRVDLQEVKRMAWMKRK</sequence>
<dbReference type="GO" id="GO:0035556">
    <property type="term" value="P:intracellular signal transduction"/>
    <property type="evidence" value="ECO:0007669"/>
    <property type="project" value="TreeGrafter"/>
</dbReference>
<dbReference type="AlphaFoldDB" id="A0A8K0ACA3"/>